<name>A0A2M8R5G5_9BRAD</name>
<comment type="caution">
    <text evidence="3">The sequence shown here is derived from an EMBL/GenBank/DDBJ whole genome shotgun (WGS) entry which is preliminary data.</text>
</comment>
<accession>A0A2M8R5G5</accession>
<evidence type="ECO:0000313" key="4">
    <source>
        <dbReference type="Proteomes" id="UP000231194"/>
    </source>
</evidence>
<gene>
    <name evidence="3" type="ORF">CVM73_22030</name>
</gene>
<dbReference type="Pfam" id="PF00589">
    <property type="entry name" value="Phage_integrase"/>
    <property type="match status" value="1"/>
</dbReference>
<dbReference type="InterPro" id="IPR011010">
    <property type="entry name" value="DNA_brk_join_enz"/>
</dbReference>
<evidence type="ECO:0000259" key="2">
    <source>
        <dbReference type="PROSITE" id="PS51898"/>
    </source>
</evidence>
<organism evidence="3 4">
    <name type="scientific">Bradyrhizobium forestalis</name>
    <dbReference type="NCBI Taxonomy" id="1419263"/>
    <lineage>
        <taxon>Bacteria</taxon>
        <taxon>Pseudomonadati</taxon>
        <taxon>Pseudomonadota</taxon>
        <taxon>Alphaproteobacteria</taxon>
        <taxon>Hyphomicrobiales</taxon>
        <taxon>Nitrobacteraceae</taxon>
        <taxon>Bradyrhizobium</taxon>
    </lineage>
</organism>
<dbReference type="AlphaFoldDB" id="A0A2M8R5G5"/>
<reference evidence="3 4" key="1">
    <citation type="submission" date="2017-11" db="EMBL/GenBank/DDBJ databases">
        <title>Bradyrhizobium forestalis sp. nov., an efficient nitrogen-fixing bacterium isolated from nodules of forest legume species in the Amazon.</title>
        <authorList>
            <person name="Costa E.M."/>
            <person name="Guimaraes A."/>
            <person name="Carvalho T.S."/>
            <person name="Rodrigues T.L."/>
            <person name="Ribeiro P.R.A."/>
            <person name="Lebbe L."/>
            <person name="Willems A."/>
            <person name="Moreira F.M.S."/>
        </authorList>
    </citation>
    <scope>NUCLEOTIDE SEQUENCE [LARGE SCALE GENOMIC DNA]</scope>
    <source>
        <strain evidence="3 4">INPA54B</strain>
    </source>
</reference>
<sequence>MTDQRSELYKYLSIRKGLGYKYEHQTRRLADFVAFMEKRKASIITMKLAMEWATLPPDRHASWALRLSDVRGFARHVANFDPRTEVPPVGMLPGWKRAKPYVYSDAEIDALLMAALALPPADGLRRWTCHTLFGLITVTACAYERDDVDLDAGVLTVRLTKFGKSRLVPLHPTTRTALRDYADRRDALLGSRCGSTFFVAEQGGRLLHQYVHRFLRLSREIGLRRPGDRTGPRVHDFRHRFAIRTLLDWYREGKDVEQQLPALSTYLGHVCARDTCWYLSACPELMEEAARRLDRRWEVTP</sequence>
<evidence type="ECO:0000256" key="1">
    <source>
        <dbReference type="ARBA" id="ARBA00023172"/>
    </source>
</evidence>
<dbReference type="InterPro" id="IPR002104">
    <property type="entry name" value="Integrase_catalytic"/>
</dbReference>
<feature type="domain" description="Tyr recombinase" evidence="2">
    <location>
        <begin position="98"/>
        <end position="291"/>
    </location>
</feature>
<dbReference type="InterPro" id="IPR013762">
    <property type="entry name" value="Integrase-like_cat_sf"/>
</dbReference>
<dbReference type="RefSeq" id="WP_100233953.1">
    <property type="nucleotide sequence ID" value="NZ_PGVG01000019.1"/>
</dbReference>
<keyword evidence="4" id="KW-1185">Reference proteome</keyword>
<dbReference type="OrthoDB" id="5464621at2"/>
<dbReference type="GO" id="GO:0015074">
    <property type="term" value="P:DNA integration"/>
    <property type="evidence" value="ECO:0007669"/>
    <property type="project" value="InterPro"/>
</dbReference>
<dbReference type="Gene3D" id="1.10.443.10">
    <property type="entry name" value="Intergrase catalytic core"/>
    <property type="match status" value="1"/>
</dbReference>
<proteinExistence type="predicted"/>
<dbReference type="GO" id="GO:0006310">
    <property type="term" value="P:DNA recombination"/>
    <property type="evidence" value="ECO:0007669"/>
    <property type="project" value="UniProtKB-KW"/>
</dbReference>
<keyword evidence="1" id="KW-0233">DNA recombination</keyword>
<dbReference type="SUPFAM" id="SSF56349">
    <property type="entry name" value="DNA breaking-rejoining enzymes"/>
    <property type="match status" value="1"/>
</dbReference>
<protein>
    <submittedName>
        <fullName evidence="3">Integrase</fullName>
    </submittedName>
</protein>
<evidence type="ECO:0000313" key="3">
    <source>
        <dbReference type="EMBL" id="PJG53068.1"/>
    </source>
</evidence>
<dbReference type="Proteomes" id="UP000231194">
    <property type="component" value="Unassembled WGS sequence"/>
</dbReference>
<dbReference type="PROSITE" id="PS51898">
    <property type="entry name" value="TYR_RECOMBINASE"/>
    <property type="match status" value="1"/>
</dbReference>
<dbReference type="EMBL" id="PGVG01000019">
    <property type="protein sequence ID" value="PJG53068.1"/>
    <property type="molecule type" value="Genomic_DNA"/>
</dbReference>
<dbReference type="GO" id="GO:0003677">
    <property type="term" value="F:DNA binding"/>
    <property type="evidence" value="ECO:0007669"/>
    <property type="project" value="InterPro"/>
</dbReference>